<proteinExistence type="inferred from homology"/>
<evidence type="ECO:0000313" key="13">
    <source>
        <dbReference type="Proteomes" id="UP001055437"/>
    </source>
</evidence>
<evidence type="ECO:0000256" key="7">
    <source>
        <dbReference type="SAM" id="Phobius"/>
    </source>
</evidence>
<dbReference type="NCBIfam" id="TIGR01297">
    <property type="entry name" value="CDF"/>
    <property type="match status" value="1"/>
</dbReference>
<reference evidence="11" key="2">
    <citation type="submission" date="2022-06" db="EMBL/GenBank/DDBJ databases">
        <authorList>
            <person name="Holder M.E."/>
            <person name="Ajami N.J."/>
            <person name="Petrosino J.F."/>
        </authorList>
    </citation>
    <scope>NUCLEOTIDE SEQUENCE</scope>
    <source>
        <strain evidence="11">RMA 8861</strain>
    </source>
</reference>
<dbReference type="InterPro" id="IPR058533">
    <property type="entry name" value="Cation_efflux_TM"/>
</dbReference>
<evidence type="ECO:0000313" key="12">
    <source>
        <dbReference type="Proteomes" id="UP000280586"/>
    </source>
</evidence>
<dbReference type="InterPro" id="IPR050291">
    <property type="entry name" value="CDF_Transporter"/>
</dbReference>
<dbReference type="AlphaFoldDB" id="A0A9N7JMH0"/>
<feature type="domain" description="Cation efflux protein transmembrane" evidence="8">
    <location>
        <begin position="15"/>
        <end position="205"/>
    </location>
</feature>
<name>A0A9N7JMH0_CLOSE</name>
<dbReference type="GO" id="GO:0008324">
    <property type="term" value="F:monoatomic cation transmembrane transporter activity"/>
    <property type="evidence" value="ECO:0007669"/>
    <property type="project" value="InterPro"/>
</dbReference>
<dbReference type="Proteomes" id="UP001055437">
    <property type="component" value="Chromosome"/>
</dbReference>
<feature type="transmembrane region" description="Helical" evidence="7">
    <location>
        <begin position="12"/>
        <end position="32"/>
    </location>
</feature>
<protein>
    <submittedName>
        <fullName evidence="11">Cation diffusion facilitator family transporter</fullName>
    </submittedName>
    <submittedName>
        <fullName evidence="10">Cation transporter</fullName>
    </submittedName>
</protein>
<dbReference type="GO" id="GO:0016020">
    <property type="term" value="C:membrane"/>
    <property type="evidence" value="ECO:0007669"/>
    <property type="project" value="UniProtKB-SubCell"/>
</dbReference>
<evidence type="ECO:0000313" key="11">
    <source>
        <dbReference type="EMBL" id="USS01953.1"/>
    </source>
</evidence>
<accession>A0A9N7JMH0</accession>
<evidence type="ECO:0000313" key="10">
    <source>
        <dbReference type="EMBL" id="AYE35354.1"/>
    </source>
</evidence>
<reference evidence="10 12" key="1">
    <citation type="submission" date="2017-09" db="EMBL/GenBank/DDBJ databases">
        <authorList>
            <person name="Thomas P."/>
            <person name="Seyboldt C."/>
        </authorList>
    </citation>
    <scope>NUCLEOTIDE SEQUENCE [LARGE SCALE GENOMIC DNA]</scope>
    <source>
        <strain evidence="10 12">DSM 7534</strain>
    </source>
</reference>
<dbReference type="FunFam" id="1.20.1510.10:FF:000006">
    <property type="entry name" value="Divalent cation efflux transporter"/>
    <property type="match status" value="1"/>
</dbReference>
<dbReference type="Gene3D" id="3.30.70.1350">
    <property type="entry name" value="Cation efflux protein, cytoplasmic domain"/>
    <property type="match status" value="1"/>
</dbReference>
<evidence type="ECO:0000256" key="3">
    <source>
        <dbReference type="ARBA" id="ARBA00022448"/>
    </source>
</evidence>
<evidence type="ECO:0000259" key="9">
    <source>
        <dbReference type="Pfam" id="PF16916"/>
    </source>
</evidence>
<dbReference type="EMBL" id="CP023671">
    <property type="protein sequence ID" value="AYE35354.1"/>
    <property type="molecule type" value="Genomic_DNA"/>
</dbReference>
<evidence type="ECO:0000256" key="2">
    <source>
        <dbReference type="ARBA" id="ARBA00008114"/>
    </source>
</evidence>
<keyword evidence="6 7" id="KW-0472">Membrane</keyword>
<dbReference type="EMBL" id="CP099799">
    <property type="protein sequence ID" value="USS01953.1"/>
    <property type="molecule type" value="Genomic_DNA"/>
</dbReference>
<organism evidence="10 12">
    <name type="scientific">Clostridium septicum</name>
    <dbReference type="NCBI Taxonomy" id="1504"/>
    <lineage>
        <taxon>Bacteria</taxon>
        <taxon>Bacillati</taxon>
        <taxon>Bacillota</taxon>
        <taxon>Clostridia</taxon>
        <taxon>Eubacteriales</taxon>
        <taxon>Clostridiaceae</taxon>
        <taxon>Clostridium</taxon>
    </lineage>
</organism>
<dbReference type="PANTHER" id="PTHR43840:SF15">
    <property type="entry name" value="MITOCHONDRIAL METAL TRANSPORTER 1-RELATED"/>
    <property type="match status" value="1"/>
</dbReference>
<dbReference type="Gene3D" id="1.20.1510.10">
    <property type="entry name" value="Cation efflux protein transmembrane domain"/>
    <property type="match status" value="1"/>
</dbReference>
<keyword evidence="3" id="KW-0813">Transport</keyword>
<dbReference type="GeneID" id="303561695"/>
<feature type="transmembrane region" description="Helical" evidence="7">
    <location>
        <begin position="113"/>
        <end position="134"/>
    </location>
</feature>
<dbReference type="KEGG" id="csep:CP523_13465"/>
<sequence>MNNRLNIGIKVSKTTIIGNILLSIIKILIGFFSKSNAMVADGIHSFSDVISTIGVIIGLKLSNKPADKEHPYGHERIESLVSLLLSIMLFLVALGIGMSGASDILNKTFTIPSMLAIFAALLSILAKEWMYFYTMKYAKLIDSASLKADAWHHRSDSLSSLGALIGIIGARIGFPILDPLASLIICILILKVSYEIAKQSISQLVDESAKDDTITEIISKINSIDDVRKIDSVKTRLHSTKIYVDVEISVDSFLTVEEGHDIAIKVHNLIEENRKIKHCMVHVNPFVTQ</sequence>
<dbReference type="Pfam" id="PF16916">
    <property type="entry name" value="ZT_dimer"/>
    <property type="match status" value="1"/>
</dbReference>
<dbReference type="InterPro" id="IPR027469">
    <property type="entry name" value="Cation_efflux_TMD_sf"/>
</dbReference>
<dbReference type="OrthoDB" id="9806522at2"/>
<evidence type="ECO:0000256" key="1">
    <source>
        <dbReference type="ARBA" id="ARBA00004141"/>
    </source>
</evidence>
<evidence type="ECO:0000259" key="8">
    <source>
        <dbReference type="Pfam" id="PF01545"/>
    </source>
</evidence>
<dbReference type="SUPFAM" id="SSF161111">
    <property type="entry name" value="Cation efflux protein transmembrane domain-like"/>
    <property type="match status" value="1"/>
</dbReference>
<dbReference type="Pfam" id="PF01545">
    <property type="entry name" value="Cation_efflux"/>
    <property type="match status" value="1"/>
</dbReference>
<evidence type="ECO:0000256" key="6">
    <source>
        <dbReference type="ARBA" id="ARBA00023136"/>
    </source>
</evidence>
<dbReference type="PANTHER" id="PTHR43840">
    <property type="entry name" value="MITOCHONDRIAL METAL TRANSPORTER 1-RELATED"/>
    <property type="match status" value="1"/>
</dbReference>
<comment type="similarity">
    <text evidence="2">Belongs to the cation diffusion facilitator (CDF) transporter (TC 2.A.4) family.</text>
</comment>
<dbReference type="InterPro" id="IPR027470">
    <property type="entry name" value="Cation_efflux_CTD"/>
</dbReference>
<dbReference type="RefSeq" id="WP_066677572.1">
    <property type="nucleotide sequence ID" value="NZ_CABMIZ010000028.1"/>
</dbReference>
<dbReference type="InterPro" id="IPR036837">
    <property type="entry name" value="Cation_efflux_CTD_sf"/>
</dbReference>
<keyword evidence="4 7" id="KW-0812">Transmembrane</keyword>
<dbReference type="Proteomes" id="UP000280586">
    <property type="component" value="Chromosome"/>
</dbReference>
<comment type="subcellular location">
    <subcellularLocation>
        <location evidence="1">Membrane</location>
        <topology evidence="1">Multi-pass membrane protein</topology>
    </subcellularLocation>
</comment>
<keyword evidence="5 7" id="KW-1133">Transmembrane helix</keyword>
<feature type="transmembrane region" description="Helical" evidence="7">
    <location>
        <begin position="80"/>
        <end position="101"/>
    </location>
</feature>
<evidence type="ECO:0000256" key="4">
    <source>
        <dbReference type="ARBA" id="ARBA00022692"/>
    </source>
</evidence>
<feature type="transmembrane region" description="Helical" evidence="7">
    <location>
        <begin position="38"/>
        <end position="59"/>
    </location>
</feature>
<gene>
    <name evidence="10" type="ORF">CP523_13465</name>
    <name evidence="11" type="ORF">NH397_05865</name>
</gene>
<evidence type="ECO:0000256" key="5">
    <source>
        <dbReference type="ARBA" id="ARBA00022989"/>
    </source>
</evidence>
<dbReference type="InterPro" id="IPR002524">
    <property type="entry name" value="Cation_efflux"/>
</dbReference>
<dbReference type="SUPFAM" id="SSF160240">
    <property type="entry name" value="Cation efflux protein cytoplasmic domain-like"/>
    <property type="match status" value="1"/>
</dbReference>
<keyword evidence="13" id="KW-1185">Reference proteome</keyword>
<feature type="domain" description="Cation efflux protein cytoplasmic" evidence="9">
    <location>
        <begin position="210"/>
        <end position="285"/>
    </location>
</feature>